<evidence type="ECO:0000256" key="5">
    <source>
        <dbReference type="ARBA" id="ARBA00022884"/>
    </source>
</evidence>
<dbReference type="AlphaFoldDB" id="A0A0A6VHI8"/>
<dbReference type="GO" id="GO:0004540">
    <property type="term" value="F:RNA nuclease activity"/>
    <property type="evidence" value="ECO:0007669"/>
    <property type="project" value="InterPro"/>
</dbReference>
<dbReference type="SMART" id="SM00316">
    <property type="entry name" value="S1"/>
    <property type="match status" value="1"/>
</dbReference>
<dbReference type="GO" id="GO:0046872">
    <property type="term" value="F:metal ion binding"/>
    <property type="evidence" value="ECO:0007669"/>
    <property type="project" value="UniProtKB-KW"/>
</dbReference>
<accession>A0A0A6VHI8</accession>
<proteinExistence type="predicted"/>
<dbReference type="GO" id="GO:0006364">
    <property type="term" value="P:rRNA processing"/>
    <property type="evidence" value="ECO:0007669"/>
    <property type="project" value="TreeGrafter"/>
</dbReference>
<evidence type="ECO:0000256" key="2">
    <source>
        <dbReference type="ARBA" id="ARBA00022723"/>
    </source>
</evidence>
<evidence type="ECO:0000313" key="7">
    <source>
        <dbReference type="EMBL" id="KHD86873.1"/>
    </source>
</evidence>
<evidence type="ECO:0000313" key="8">
    <source>
        <dbReference type="Proteomes" id="UP000030588"/>
    </source>
</evidence>
<dbReference type="Pfam" id="PF10150">
    <property type="entry name" value="RNase_E_G"/>
    <property type="match status" value="1"/>
</dbReference>
<dbReference type="PANTHER" id="PTHR30001">
    <property type="entry name" value="RIBONUCLEASE"/>
    <property type="match status" value="1"/>
</dbReference>
<feature type="domain" description="S1 motif" evidence="6">
    <location>
        <begin position="47"/>
        <end position="127"/>
    </location>
</feature>
<organism evidence="7 8">
    <name type="scientific">Heyndrickxia ginsengihumi</name>
    <dbReference type="NCBI Taxonomy" id="363870"/>
    <lineage>
        <taxon>Bacteria</taxon>
        <taxon>Bacillati</taxon>
        <taxon>Bacillota</taxon>
        <taxon>Bacilli</taxon>
        <taxon>Bacillales</taxon>
        <taxon>Bacillaceae</taxon>
        <taxon>Heyndrickxia</taxon>
    </lineage>
</organism>
<gene>
    <name evidence="7" type="ORF">NG54_00375</name>
</gene>
<dbReference type="InterPro" id="IPR003029">
    <property type="entry name" value="S1_domain"/>
</dbReference>
<dbReference type="GO" id="GO:0005737">
    <property type="term" value="C:cytoplasm"/>
    <property type="evidence" value="ECO:0007669"/>
    <property type="project" value="TreeGrafter"/>
</dbReference>
<dbReference type="EMBL" id="JRUN01000001">
    <property type="protein sequence ID" value="KHD86873.1"/>
    <property type="molecule type" value="Genomic_DNA"/>
</dbReference>
<dbReference type="SUPFAM" id="SSF50249">
    <property type="entry name" value="Nucleic acid-binding proteins"/>
    <property type="match status" value="1"/>
</dbReference>
<dbReference type="InterPro" id="IPR019307">
    <property type="entry name" value="RNA-bd_AU-1/RNase_E/G"/>
</dbReference>
<dbReference type="STRING" id="363870.NG54_00375"/>
<dbReference type="Gene3D" id="2.40.50.140">
    <property type="entry name" value="Nucleic acid-binding proteins"/>
    <property type="match status" value="1"/>
</dbReference>
<comment type="cofactor">
    <cofactor evidence="1">
        <name>Mg(2+)</name>
        <dbReference type="ChEBI" id="CHEBI:18420"/>
    </cofactor>
</comment>
<dbReference type="Gene3D" id="3.40.1260.20">
    <property type="entry name" value="Ribonuclease E, catalytic domain"/>
    <property type="match status" value="1"/>
</dbReference>
<dbReference type="Pfam" id="PF00575">
    <property type="entry name" value="S1"/>
    <property type="match status" value="1"/>
</dbReference>
<dbReference type="Proteomes" id="UP000030588">
    <property type="component" value="Unassembled WGS sequence"/>
</dbReference>
<sequence>MKFIGGVKVSNSIIVNAKTREKRYAVIQHEKVSKIIIQQPQDITKVGNVYIGKVMSIKPGINAAFIDIGEGRHGYLHRDQLPSFLHQDDDRKHSYPISKYVTVGQKIIVQVKKDETSFKGPLLTAIIEIQGDRLIYLPEGKYIAVSKKSDETTRKEWRKRANQFIKDPEGLIIRTAAFQSSQSEWEQELEKLRNTYSNLLKQAATKKVPSLLFENNNLETAVFQEMVRLKSGEIIGDDTGFIQRLETRIQTHPHLSWSFQYYNERQNIFSSYHIDGEIQHALKRIVWLENGAYLVIDETEALISIDVNTGKFTGKQNQKETVLKTNILAAKAIGTQLKLRDYGGMILIDFIDMQVDSYREEVRRVLQEELKKDPRQTKIIGFTPLGILEMTRKKTRKSLAETLLMPCPVCKGSGKIESPETLAFRLERELWEMLSSEYDAVLIECTEDVKDCFCGDNQIHLQRLETFLHMKLLFHVKQDAHPFYSIRQFGRYEDLRGKLKLSHAD</sequence>
<dbReference type="InterPro" id="IPR012340">
    <property type="entry name" value="NA-bd_OB-fold"/>
</dbReference>
<protein>
    <submittedName>
        <fullName evidence="7">Ribonuclease E</fullName>
    </submittedName>
</protein>
<keyword evidence="3" id="KW-0378">Hydrolase</keyword>
<comment type="caution">
    <text evidence="7">The sequence shown here is derived from an EMBL/GenBank/DDBJ whole genome shotgun (WGS) entry which is preliminary data.</text>
</comment>
<dbReference type="PANTHER" id="PTHR30001:SF0">
    <property type="entry name" value="RIBONUCLEASE G"/>
    <property type="match status" value="1"/>
</dbReference>
<dbReference type="GO" id="GO:0016787">
    <property type="term" value="F:hydrolase activity"/>
    <property type="evidence" value="ECO:0007669"/>
    <property type="project" value="UniProtKB-KW"/>
</dbReference>
<dbReference type="CDD" id="cd04453">
    <property type="entry name" value="S1_RNase_E"/>
    <property type="match status" value="1"/>
</dbReference>
<dbReference type="PROSITE" id="PS50126">
    <property type="entry name" value="S1"/>
    <property type="match status" value="1"/>
</dbReference>
<dbReference type="NCBIfam" id="TIGR00757">
    <property type="entry name" value="RNaseEG"/>
    <property type="match status" value="1"/>
</dbReference>
<evidence type="ECO:0000256" key="3">
    <source>
        <dbReference type="ARBA" id="ARBA00022801"/>
    </source>
</evidence>
<evidence type="ECO:0000256" key="4">
    <source>
        <dbReference type="ARBA" id="ARBA00022842"/>
    </source>
</evidence>
<dbReference type="InterPro" id="IPR004659">
    <property type="entry name" value="RNase_E/G"/>
</dbReference>
<keyword evidence="5" id="KW-0694">RNA-binding</keyword>
<name>A0A0A6VHI8_9BACI</name>
<dbReference type="GO" id="GO:0003723">
    <property type="term" value="F:RNA binding"/>
    <property type="evidence" value="ECO:0007669"/>
    <property type="project" value="UniProtKB-KW"/>
</dbReference>
<reference evidence="7 8" key="1">
    <citation type="submission" date="2014-10" db="EMBL/GenBank/DDBJ databases">
        <title>Draft genome of phytase producing Bacillus ginsengihumi strain M2.11.</title>
        <authorList>
            <person name="Toymentseva A."/>
            <person name="Boulygina E.A."/>
            <person name="Kazakov S.V."/>
            <person name="Kayumov I."/>
            <person name="Suleimanova A.D."/>
            <person name="Mardanova A.M."/>
            <person name="Maria S.N."/>
            <person name="Sergey M.Y."/>
            <person name="Sharipova M.R."/>
        </authorList>
    </citation>
    <scope>NUCLEOTIDE SEQUENCE [LARGE SCALE GENOMIC DNA]</scope>
    <source>
        <strain evidence="7 8">M2.11</strain>
    </source>
</reference>
<evidence type="ECO:0000256" key="1">
    <source>
        <dbReference type="ARBA" id="ARBA00001946"/>
    </source>
</evidence>
<evidence type="ECO:0000259" key="6">
    <source>
        <dbReference type="PROSITE" id="PS50126"/>
    </source>
</evidence>
<dbReference type="RefSeq" id="WP_035352506.1">
    <property type="nucleotide sequence ID" value="NZ_JRUN01000001.1"/>
</dbReference>
<keyword evidence="2" id="KW-0479">Metal-binding</keyword>
<keyword evidence="4" id="KW-0460">Magnesium</keyword>